<dbReference type="AlphaFoldDB" id="A0A9P0SSG9"/>
<protein>
    <submittedName>
        <fullName evidence="2">Uncharacterized protein</fullName>
    </submittedName>
</protein>
<feature type="region of interest" description="Disordered" evidence="1">
    <location>
        <begin position="166"/>
        <end position="186"/>
    </location>
</feature>
<dbReference type="EMBL" id="CALOZG010000001">
    <property type="protein sequence ID" value="CAH3933751.1"/>
    <property type="molecule type" value="Genomic_DNA"/>
</dbReference>
<accession>A0A9P0SSG9</accession>
<keyword evidence="3" id="KW-1185">Reference proteome</keyword>
<evidence type="ECO:0000313" key="3">
    <source>
        <dbReference type="Proteomes" id="UP001152562"/>
    </source>
</evidence>
<name>A0A9P0SSG9_PIEBR</name>
<feature type="compositionally biased region" description="Basic and acidic residues" evidence="1">
    <location>
        <begin position="175"/>
        <end position="186"/>
    </location>
</feature>
<reference evidence="2" key="1">
    <citation type="submission" date="2022-05" db="EMBL/GenBank/DDBJ databases">
        <authorList>
            <person name="Okamura Y."/>
        </authorList>
    </citation>
    <scope>NUCLEOTIDE SEQUENCE</scope>
</reference>
<comment type="caution">
    <text evidence="2">The sequence shown here is derived from an EMBL/GenBank/DDBJ whole genome shotgun (WGS) entry which is preliminary data.</text>
</comment>
<sequence>MFQINHNPEFTATTSAIRQIWSGSCRLSCRQSQYSSFSGLSGLDGSNTISASPGTSHARATTICVCETCPCALIDNVLNTCRPVTDAYYGTLECLSNYTCNIMQIISGYTQYFTSVAGCGVSCPRQAQLSASRQLDSSQNINFGNQARVERKSMVKGIKSLILRRKSTSGNQTEDPERNEDIEPRKRTLSIVSKKESVDDTTSMPNGCARCIEKEFLSQMRSLVKPILFVALAVVALYVPLGDPRDRCCSSETAKQRIPNTSLCQLYLVTVKLYQKLMEFLEFAVTMLIDILYELKLKFYTLLGKLDSKDLCRSICCYDSVTRAEVVKDDVDKVIEDEITQKLGNDLVQSIERKFQVDLERAVDMVLIKIRLLLQNGTQHIQEKLLQLQSVMDMIRSHGDEEVEKCLVDKQNATSALAEKALHQMVICGYALIGQDPSKAIRTVANLKSMIRDGIKPINEQKSEIYDLLRACGHDHVSLKKVIKCVISKSPLMKSTMMEITGKLIDGVVDLTKQMAHGAMHEACLIEVIRSIEDEALHVIESVKKCAFKNISFIELDNFIAENNATVLDIENKKENVSEVESLLRKVLEKDNANDMDTLKVKLKELHKDLGGINSFVFDDKKNNLN</sequence>
<organism evidence="2 3">
    <name type="scientific">Pieris brassicae</name>
    <name type="common">White butterfly</name>
    <name type="synonym">Large white butterfly</name>
    <dbReference type="NCBI Taxonomy" id="7116"/>
    <lineage>
        <taxon>Eukaryota</taxon>
        <taxon>Metazoa</taxon>
        <taxon>Ecdysozoa</taxon>
        <taxon>Arthropoda</taxon>
        <taxon>Hexapoda</taxon>
        <taxon>Insecta</taxon>
        <taxon>Pterygota</taxon>
        <taxon>Neoptera</taxon>
        <taxon>Endopterygota</taxon>
        <taxon>Lepidoptera</taxon>
        <taxon>Glossata</taxon>
        <taxon>Ditrysia</taxon>
        <taxon>Papilionoidea</taxon>
        <taxon>Pieridae</taxon>
        <taxon>Pierinae</taxon>
        <taxon>Pieris</taxon>
    </lineage>
</organism>
<proteinExistence type="predicted"/>
<gene>
    <name evidence="2" type="ORF">PIBRA_LOCUS1244</name>
</gene>
<evidence type="ECO:0000256" key="1">
    <source>
        <dbReference type="SAM" id="MobiDB-lite"/>
    </source>
</evidence>
<dbReference type="Proteomes" id="UP001152562">
    <property type="component" value="Unassembled WGS sequence"/>
</dbReference>
<evidence type="ECO:0000313" key="2">
    <source>
        <dbReference type="EMBL" id="CAH3933751.1"/>
    </source>
</evidence>